<organism evidence="12 13">
    <name type="scientific">Staphylococcus lugdunensis</name>
    <dbReference type="NCBI Taxonomy" id="28035"/>
    <lineage>
        <taxon>Bacteria</taxon>
        <taxon>Bacillati</taxon>
        <taxon>Bacillota</taxon>
        <taxon>Bacilli</taxon>
        <taxon>Bacillales</taxon>
        <taxon>Staphylococcaceae</taxon>
        <taxon>Staphylococcus</taxon>
    </lineage>
</organism>
<dbReference type="InterPro" id="IPR000515">
    <property type="entry name" value="MetI-like"/>
</dbReference>
<dbReference type="GO" id="GO:0005886">
    <property type="term" value="C:plasma membrane"/>
    <property type="evidence" value="ECO:0007669"/>
    <property type="project" value="UniProtKB-SubCell"/>
</dbReference>
<dbReference type="InterPro" id="IPR035906">
    <property type="entry name" value="MetI-like_sf"/>
</dbReference>
<evidence type="ECO:0000313" key="12">
    <source>
        <dbReference type="EMBL" id="TBW72539.1"/>
    </source>
</evidence>
<feature type="transmembrane region" description="Helical" evidence="10">
    <location>
        <begin position="243"/>
        <end position="263"/>
    </location>
</feature>
<keyword evidence="7 10" id="KW-1133">Transmembrane helix</keyword>
<dbReference type="SUPFAM" id="SSF161098">
    <property type="entry name" value="MetI-like"/>
    <property type="match status" value="2"/>
</dbReference>
<evidence type="ECO:0000256" key="1">
    <source>
        <dbReference type="ARBA" id="ARBA00004429"/>
    </source>
</evidence>
<feature type="transmembrane region" description="Helical" evidence="10">
    <location>
        <begin position="478"/>
        <end position="498"/>
    </location>
</feature>
<comment type="similarity">
    <text evidence="10">Belongs to the binding-protein-dependent transport system permease family.</text>
</comment>
<proteinExistence type="inferred from homology"/>
<keyword evidence="6 10" id="KW-0812">Transmembrane</keyword>
<evidence type="ECO:0000256" key="3">
    <source>
        <dbReference type="ARBA" id="ARBA00022475"/>
    </source>
</evidence>
<feature type="transmembrane region" description="Helical" evidence="10">
    <location>
        <begin position="94"/>
        <end position="117"/>
    </location>
</feature>
<dbReference type="GO" id="GO:0015675">
    <property type="term" value="P:nickel cation transport"/>
    <property type="evidence" value="ECO:0007669"/>
    <property type="project" value="UniProtKB-KW"/>
</dbReference>
<dbReference type="PANTHER" id="PTHR43357:SF3">
    <property type="entry name" value="FE(3+)-TRANSPORT SYSTEM PERMEASE PROTEIN FBPB 2"/>
    <property type="match status" value="1"/>
</dbReference>
<keyword evidence="2 10" id="KW-0813">Transport</keyword>
<feature type="transmembrane region" description="Helical" evidence="10">
    <location>
        <begin position="347"/>
        <end position="374"/>
    </location>
</feature>
<dbReference type="EMBL" id="SCHB01000003">
    <property type="protein sequence ID" value="TBW72539.1"/>
    <property type="molecule type" value="Genomic_DNA"/>
</dbReference>
<evidence type="ECO:0000256" key="9">
    <source>
        <dbReference type="ARBA" id="ARBA00023136"/>
    </source>
</evidence>
<dbReference type="PANTHER" id="PTHR43357">
    <property type="entry name" value="INNER MEMBRANE ABC TRANSPORTER PERMEASE PROTEIN YDCV"/>
    <property type="match status" value="1"/>
</dbReference>
<evidence type="ECO:0000256" key="7">
    <source>
        <dbReference type="ARBA" id="ARBA00022989"/>
    </source>
</evidence>
<sequence length="552" mass="61906">MPQNKLMLRTNQILASVVLFLLIIMPLCLILFKGFVPSEENTFVGNISQLFERYHLKILWNSIVLGISVLILSTVIALPLSFIMTKTTLVKHQWLDMMIMIPFMVPPYIGAMGWMLTMQRNGLLEQISPIFAHITPYFFSFFGMVLIMSCHLTPFLYVMLKNALLTIHQSQEEAAEIYGGSFMYRFRKIIVPQFISGYSMAALLVFVKTIGEFGTPVTMGNRIGFHVLTSEIHHSASIWPIDFQRAALLSSLLLAVSMTVWAFQQWVQTRTNIQADSGKGHQVKIHKASSWNILCYAFVVVELFVTIVLPYASIFVSAFMKKLAAGFHFSNFTINNFINVLTGNGGIALFNSIMLATIAATLATVIGLWCVLITKHKSMLSRLIDFTSLLPNTVPGIIVVIGLILFWNNRYNILPIYNTIAILVVAYTVLYIPYAVQNIKNVERTLSPNLYEAAAISGSHGWTLFRTITLPLLKPGMISGWILIFCISMRELVASLMLRPPNTDTSSTFIYRQFEQGDSAQGMAMALMSIGITSVILIALEVYQRKSSVQQS</sequence>
<keyword evidence="9 10" id="KW-0472">Membrane</keyword>
<dbReference type="Gene3D" id="1.10.3720.10">
    <property type="entry name" value="MetI-like"/>
    <property type="match status" value="2"/>
</dbReference>
<evidence type="ECO:0000256" key="2">
    <source>
        <dbReference type="ARBA" id="ARBA00022448"/>
    </source>
</evidence>
<evidence type="ECO:0000256" key="4">
    <source>
        <dbReference type="ARBA" id="ARBA00022519"/>
    </source>
</evidence>
<reference evidence="12 13" key="1">
    <citation type="journal article" date="2019" name="Sci. Transl. Med.">
        <title>Quorum sensing between bacterial species on the skin protects against epidermal injury in atopic dermatitis.</title>
        <authorList>
            <person name="Williams M.R."/>
        </authorList>
    </citation>
    <scope>NUCLEOTIDE SEQUENCE [LARGE SCALE GENOMIC DNA]</scope>
    <source>
        <strain evidence="12 13">E7</strain>
    </source>
</reference>
<feature type="transmembrane region" description="Helical" evidence="10">
    <location>
        <begin position="523"/>
        <end position="543"/>
    </location>
</feature>
<accession>A0A4V2KVR6</accession>
<keyword evidence="5" id="KW-0533">Nickel</keyword>
<name>A0A4V2KVR6_STALU</name>
<dbReference type="AlphaFoldDB" id="A0A4V2KVR6"/>
<gene>
    <name evidence="12" type="ORF">EQ812_06075</name>
</gene>
<evidence type="ECO:0000256" key="5">
    <source>
        <dbReference type="ARBA" id="ARBA00022596"/>
    </source>
</evidence>
<feature type="transmembrane region" description="Helical" evidence="10">
    <location>
        <begin position="12"/>
        <end position="32"/>
    </location>
</feature>
<protein>
    <submittedName>
        <fullName evidence="12">Iron ABC transporter permease</fullName>
    </submittedName>
</protein>
<evidence type="ECO:0000256" key="10">
    <source>
        <dbReference type="RuleBase" id="RU363032"/>
    </source>
</evidence>
<feature type="transmembrane region" description="Helical" evidence="10">
    <location>
        <begin position="189"/>
        <end position="207"/>
    </location>
</feature>
<keyword evidence="8" id="KW-0921">Nickel transport</keyword>
<dbReference type="GeneID" id="58090865"/>
<feature type="domain" description="ABC transmembrane type-1" evidence="11">
    <location>
        <begin position="349"/>
        <end position="542"/>
    </location>
</feature>
<feature type="transmembrane region" description="Helical" evidence="10">
    <location>
        <begin position="58"/>
        <end position="82"/>
    </location>
</feature>
<dbReference type="Pfam" id="PF00528">
    <property type="entry name" value="BPD_transp_1"/>
    <property type="match status" value="2"/>
</dbReference>
<dbReference type="Proteomes" id="UP000293637">
    <property type="component" value="Unassembled WGS sequence"/>
</dbReference>
<keyword evidence="3" id="KW-1003">Cell membrane</keyword>
<feature type="transmembrane region" description="Helical" evidence="10">
    <location>
        <begin position="386"/>
        <end position="407"/>
    </location>
</feature>
<feature type="transmembrane region" description="Helical" evidence="10">
    <location>
        <begin position="137"/>
        <end position="160"/>
    </location>
</feature>
<feature type="transmembrane region" description="Helical" evidence="10">
    <location>
        <begin position="293"/>
        <end position="320"/>
    </location>
</feature>
<dbReference type="PROSITE" id="PS50928">
    <property type="entry name" value="ABC_TM1"/>
    <property type="match status" value="2"/>
</dbReference>
<evidence type="ECO:0000256" key="6">
    <source>
        <dbReference type="ARBA" id="ARBA00022692"/>
    </source>
</evidence>
<feature type="transmembrane region" description="Helical" evidence="10">
    <location>
        <begin position="413"/>
        <end position="434"/>
    </location>
</feature>
<evidence type="ECO:0000256" key="8">
    <source>
        <dbReference type="ARBA" id="ARBA00023112"/>
    </source>
</evidence>
<keyword evidence="4" id="KW-0997">Cell inner membrane</keyword>
<dbReference type="CDD" id="cd06261">
    <property type="entry name" value="TM_PBP2"/>
    <property type="match status" value="2"/>
</dbReference>
<comment type="caution">
    <text evidence="12">The sequence shown here is derived from an EMBL/GenBank/DDBJ whole genome shotgun (WGS) entry which is preliminary data.</text>
</comment>
<evidence type="ECO:0000313" key="13">
    <source>
        <dbReference type="Proteomes" id="UP000293637"/>
    </source>
</evidence>
<feature type="domain" description="ABC transmembrane type-1" evidence="11">
    <location>
        <begin position="59"/>
        <end position="264"/>
    </location>
</feature>
<dbReference type="GO" id="GO:0055085">
    <property type="term" value="P:transmembrane transport"/>
    <property type="evidence" value="ECO:0007669"/>
    <property type="project" value="InterPro"/>
</dbReference>
<comment type="subcellular location">
    <subcellularLocation>
        <location evidence="1">Cell inner membrane</location>
        <topology evidence="1">Multi-pass membrane protein</topology>
    </subcellularLocation>
    <subcellularLocation>
        <location evidence="10">Cell membrane</location>
        <topology evidence="10">Multi-pass membrane protein</topology>
    </subcellularLocation>
</comment>
<evidence type="ECO:0000259" key="11">
    <source>
        <dbReference type="PROSITE" id="PS50928"/>
    </source>
</evidence>
<dbReference type="RefSeq" id="WP_002491955.1">
    <property type="nucleotide sequence ID" value="NZ_AP021848.1"/>
</dbReference>
<keyword evidence="8" id="KW-0406">Ion transport</keyword>